<keyword evidence="6" id="KW-0813">Transport</keyword>
<evidence type="ECO:0000313" key="23">
    <source>
        <dbReference type="EMBL" id="BAC02984.1"/>
    </source>
</evidence>
<dbReference type="Proteomes" id="UP000149965">
    <property type="component" value="Genome"/>
</dbReference>
<keyword evidence="7" id="KW-1032">Host cell membrane</keyword>
<evidence type="ECO:0000256" key="18">
    <source>
        <dbReference type="ARBA" id="ARBA00023184"/>
    </source>
</evidence>
<keyword evidence="10" id="KW-0945">Host-virus interaction</keyword>
<dbReference type="GO" id="GO:0015267">
    <property type="term" value="F:channel activity"/>
    <property type="evidence" value="ECO:0007669"/>
    <property type="project" value="UniProtKB-KW"/>
</dbReference>
<evidence type="ECO:0000256" key="1">
    <source>
        <dbReference type="ARBA" id="ARBA00004108"/>
    </source>
</evidence>
<name>Q8JWJ1_POVJC</name>
<evidence type="ECO:0000256" key="19">
    <source>
        <dbReference type="ARBA" id="ARBA00023200"/>
    </source>
</evidence>
<evidence type="ECO:0000313" key="24">
    <source>
        <dbReference type="Proteomes" id="UP000149965"/>
    </source>
</evidence>
<comment type="function">
    <text evidence="21">Alters the structure of the nuclear envelope by interacting with host CBX5 and disrupting CBX5 association with LBR. Involved in the perinuclear-nuclear localization of the capsid protein VP1 during virion assembly and maturation. Plays an important role in the release of progeny virions from infected cells and in viral propagation, probably by acting as a viral ionic channel in the host plasma membrane. Allows influx of extracellular calcium ions in the host cell. May contribute to viral genome transcription and translation of viral late proteins.</text>
</comment>
<dbReference type="GO" id="GO:0003677">
    <property type="term" value="F:DNA binding"/>
    <property type="evidence" value="ECO:0007669"/>
    <property type="project" value="InterPro"/>
</dbReference>
<keyword evidence="20" id="KW-0407">Ion channel</keyword>
<reference evidence="23 24" key="1">
    <citation type="submission" date="2002-01" db="EMBL/GenBank/DDBJ databases">
        <title>Peopling of Myanmar as revealed by genotyping of urinary JC virus DNA.</title>
        <authorList>
            <person name="Saruwatari L."/>
            <person name="Zheng H.Y."/>
            <person name="Takasaka T."/>
            <person name="Sugimoto C."/>
            <person name="Sakai E."/>
            <person name="Bo B."/>
            <person name="Aung N."/>
            <person name="Kitamura T."/>
            <person name="Yogo Y."/>
            <person name="Ohno N."/>
        </authorList>
    </citation>
    <scope>NUCLEOTIDE SEQUENCE [LARGE SCALE GENOMIC DNA]</scope>
    <source>
        <strain evidence="23">MT-14</strain>
    </source>
</reference>
<protein>
    <recommendedName>
        <fullName evidence="5">Agnoprotein</fullName>
    </recommendedName>
</protein>
<sequence>MVLRQLSRKASVKVSKTWSGTKKRAQRILIFLLEFLLDFCTGEDSVDGKKRQKHSGLTEQTYSALPEPKAKAT</sequence>
<evidence type="ECO:0000256" key="16">
    <source>
        <dbReference type="ARBA" id="ARBA00023065"/>
    </source>
</evidence>
<dbReference type="InterPro" id="IPR002643">
    <property type="entry name" value="Polyoma_agno"/>
</dbReference>
<evidence type="ECO:0000256" key="12">
    <source>
        <dbReference type="ARBA" id="ARBA00022870"/>
    </source>
</evidence>
<accession>Q8JWJ1</accession>
<evidence type="ECO:0000256" key="2">
    <source>
        <dbReference type="ARBA" id="ARBA00004118"/>
    </source>
</evidence>
<feature type="region of interest" description="Disordered" evidence="22">
    <location>
        <begin position="45"/>
        <end position="73"/>
    </location>
</feature>
<keyword evidence="8" id="KW-0597">Phosphoprotein</keyword>
<keyword evidence="11" id="KW-0812">Transmembrane</keyword>
<keyword evidence="18" id="KW-1038">Host endoplasmic reticulum</keyword>
<keyword evidence="15" id="KW-1182">Viral ion channel</keyword>
<dbReference type="GO" id="GO:0034220">
    <property type="term" value="P:monoatomic ion transmembrane transport"/>
    <property type="evidence" value="ECO:0007669"/>
    <property type="project" value="UniProtKB-KW"/>
</dbReference>
<keyword evidence="9" id="KW-1048">Host nucleus</keyword>
<evidence type="ECO:0000256" key="21">
    <source>
        <dbReference type="ARBA" id="ARBA00024711"/>
    </source>
</evidence>
<evidence type="ECO:0000256" key="22">
    <source>
        <dbReference type="SAM" id="MobiDB-lite"/>
    </source>
</evidence>
<keyword evidence="19" id="KW-1035">Host cytoplasm</keyword>
<evidence type="ECO:0000256" key="3">
    <source>
        <dbReference type="ARBA" id="ARBA00004192"/>
    </source>
</evidence>
<evidence type="ECO:0000256" key="9">
    <source>
        <dbReference type="ARBA" id="ARBA00022562"/>
    </source>
</evidence>
<keyword evidence="16" id="KW-0406">Ion transport</keyword>
<organism evidence="23 24">
    <name type="scientific">JC polyomavirus</name>
    <name type="common">JCPyV</name>
    <name type="synonym">JCV</name>
    <dbReference type="NCBI Taxonomy" id="10632"/>
    <lineage>
        <taxon>Viruses</taxon>
        <taxon>Monodnaviria</taxon>
        <taxon>Shotokuvirae</taxon>
        <taxon>Cossaviricota</taxon>
        <taxon>Papovaviricetes</taxon>
        <taxon>Sepolyvirales</taxon>
        <taxon>Polyomaviridae</taxon>
        <taxon>Betapolyomavirus</taxon>
        <taxon>Betapolyomavirus secuhominis</taxon>
    </lineage>
</organism>
<keyword evidence="13" id="KW-0735">Signal-anchor</keyword>
<keyword evidence="12" id="KW-1043">Host membrane</keyword>
<dbReference type="EMBL" id="AB077861">
    <property type="protein sequence ID" value="BAC02984.1"/>
    <property type="molecule type" value="Genomic_DNA"/>
</dbReference>
<comment type="subcellular location">
    <subcellularLocation>
        <location evidence="4">Host cell membrane</location>
        <topology evidence="4">Single-pass type II membrane protein</topology>
    </subcellularLocation>
    <subcellularLocation>
        <location evidence="3">Host cytoplasm</location>
    </subcellularLocation>
    <subcellularLocation>
        <location evidence="1">Host nucleus membrane</location>
        <topology evidence="1">Single-pass type II membrane protein</topology>
    </subcellularLocation>
    <subcellularLocation>
        <location evidence="2">Host rough endoplasmic reticulum membrane</location>
        <topology evidence="2">Single-pass type II membrane protein</topology>
    </subcellularLocation>
</comment>
<dbReference type="GO" id="GO:0044200">
    <property type="term" value="C:host cell nuclear membrane"/>
    <property type="evidence" value="ECO:0007669"/>
    <property type="project" value="UniProtKB-SubCell"/>
</dbReference>
<evidence type="ECO:0000256" key="7">
    <source>
        <dbReference type="ARBA" id="ARBA00022511"/>
    </source>
</evidence>
<evidence type="ECO:0000256" key="10">
    <source>
        <dbReference type="ARBA" id="ARBA00022581"/>
    </source>
</evidence>
<dbReference type="Pfam" id="PF01736">
    <property type="entry name" value="Polyoma_agno"/>
    <property type="match status" value="1"/>
</dbReference>
<dbReference type="GO" id="GO:0044169">
    <property type="term" value="C:host cell rough endoplasmic reticulum membrane"/>
    <property type="evidence" value="ECO:0007669"/>
    <property type="project" value="UniProtKB-SubCell"/>
</dbReference>
<evidence type="ECO:0000256" key="15">
    <source>
        <dbReference type="ARBA" id="ARBA00023039"/>
    </source>
</evidence>
<evidence type="ECO:0000256" key="20">
    <source>
        <dbReference type="ARBA" id="ARBA00023303"/>
    </source>
</evidence>
<evidence type="ECO:0000256" key="14">
    <source>
        <dbReference type="ARBA" id="ARBA00022989"/>
    </source>
</evidence>
<keyword evidence="17" id="KW-0472">Membrane</keyword>
<proteinExistence type="predicted"/>
<evidence type="ECO:0000256" key="11">
    <source>
        <dbReference type="ARBA" id="ARBA00022692"/>
    </source>
</evidence>
<evidence type="ECO:0000256" key="8">
    <source>
        <dbReference type="ARBA" id="ARBA00022553"/>
    </source>
</evidence>
<organismHost>
    <name type="scientific">Homo sapiens</name>
    <name type="common">Human</name>
    <dbReference type="NCBI Taxonomy" id="9606"/>
</organismHost>
<evidence type="ECO:0000256" key="6">
    <source>
        <dbReference type="ARBA" id="ARBA00022448"/>
    </source>
</evidence>
<dbReference type="GO" id="GO:0020002">
    <property type="term" value="C:host cell plasma membrane"/>
    <property type="evidence" value="ECO:0007669"/>
    <property type="project" value="UniProtKB-SubCell"/>
</dbReference>
<evidence type="ECO:0000256" key="4">
    <source>
        <dbReference type="ARBA" id="ARBA00004336"/>
    </source>
</evidence>
<evidence type="ECO:0000256" key="13">
    <source>
        <dbReference type="ARBA" id="ARBA00022968"/>
    </source>
</evidence>
<evidence type="ECO:0000256" key="5">
    <source>
        <dbReference type="ARBA" id="ARBA00018275"/>
    </source>
</evidence>
<evidence type="ECO:0000256" key="17">
    <source>
        <dbReference type="ARBA" id="ARBA00023136"/>
    </source>
</evidence>
<keyword evidence="14" id="KW-1133">Transmembrane helix</keyword>